<feature type="chain" id="PRO_5043373079" description="Inhibitor I9 domain-containing protein" evidence="1">
    <location>
        <begin position="20"/>
        <end position="93"/>
    </location>
</feature>
<sequence>MKLISTISLLTLFLPSVFAESVIVFCADKEATQKARDLIAATGGEIFYEYTMLGGFAAKVTLSEIITHPLWRTECSLRPDEMIPAPRPVAWVG</sequence>
<dbReference type="Proteomes" id="UP001321760">
    <property type="component" value="Unassembled WGS sequence"/>
</dbReference>
<keyword evidence="1" id="KW-0732">Signal</keyword>
<reference evidence="2" key="1">
    <citation type="journal article" date="2023" name="Mol. Phylogenet. Evol.">
        <title>Genome-scale phylogeny and comparative genomics of the fungal order Sordariales.</title>
        <authorList>
            <person name="Hensen N."/>
            <person name="Bonometti L."/>
            <person name="Westerberg I."/>
            <person name="Brannstrom I.O."/>
            <person name="Guillou S."/>
            <person name="Cros-Aarteil S."/>
            <person name="Calhoun S."/>
            <person name="Haridas S."/>
            <person name="Kuo A."/>
            <person name="Mondo S."/>
            <person name="Pangilinan J."/>
            <person name="Riley R."/>
            <person name="LaButti K."/>
            <person name="Andreopoulos B."/>
            <person name="Lipzen A."/>
            <person name="Chen C."/>
            <person name="Yan M."/>
            <person name="Daum C."/>
            <person name="Ng V."/>
            <person name="Clum A."/>
            <person name="Steindorff A."/>
            <person name="Ohm R.A."/>
            <person name="Martin F."/>
            <person name="Silar P."/>
            <person name="Natvig D.O."/>
            <person name="Lalanne C."/>
            <person name="Gautier V."/>
            <person name="Ament-Velasquez S.L."/>
            <person name="Kruys A."/>
            <person name="Hutchinson M.I."/>
            <person name="Powell A.J."/>
            <person name="Barry K."/>
            <person name="Miller A.N."/>
            <person name="Grigoriev I.V."/>
            <person name="Debuchy R."/>
            <person name="Gladieux P."/>
            <person name="Hiltunen Thoren M."/>
            <person name="Johannesson H."/>
        </authorList>
    </citation>
    <scope>NUCLEOTIDE SEQUENCE</scope>
    <source>
        <strain evidence="2">PSN243</strain>
    </source>
</reference>
<name>A0AAV9G367_9PEZI</name>
<evidence type="ECO:0000256" key="1">
    <source>
        <dbReference type="SAM" id="SignalP"/>
    </source>
</evidence>
<feature type="signal peptide" evidence="1">
    <location>
        <begin position="1"/>
        <end position="19"/>
    </location>
</feature>
<dbReference type="EMBL" id="MU866011">
    <property type="protein sequence ID" value="KAK4442614.1"/>
    <property type="molecule type" value="Genomic_DNA"/>
</dbReference>
<protein>
    <recommendedName>
        <fullName evidence="4">Inhibitor I9 domain-containing protein</fullName>
    </recommendedName>
</protein>
<evidence type="ECO:0000313" key="2">
    <source>
        <dbReference type="EMBL" id="KAK4442614.1"/>
    </source>
</evidence>
<gene>
    <name evidence="2" type="ORF">QBC34DRAFT_387131</name>
</gene>
<reference evidence="2" key="2">
    <citation type="submission" date="2023-05" db="EMBL/GenBank/DDBJ databases">
        <authorList>
            <consortium name="Lawrence Berkeley National Laboratory"/>
            <person name="Steindorff A."/>
            <person name="Hensen N."/>
            <person name="Bonometti L."/>
            <person name="Westerberg I."/>
            <person name="Brannstrom I.O."/>
            <person name="Guillou S."/>
            <person name="Cros-Aarteil S."/>
            <person name="Calhoun S."/>
            <person name="Haridas S."/>
            <person name="Kuo A."/>
            <person name="Mondo S."/>
            <person name="Pangilinan J."/>
            <person name="Riley R."/>
            <person name="Labutti K."/>
            <person name="Andreopoulos B."/>
            <person name="Lipzen A."/>
            <person name="Chen C."/>
            <person name="Yanf M."/>
            <person name="Daum C."/>
            <person name="Ng V."/>
            <person name="Clum A."/>
            <person name="Ohm R."/>
            <person name="Martin F."/>
            <person name="Silar P."/>
            <person name="Natvig D."/>
            <person name="Lalanne C."/>
            <person name="Gautier V."/>
            <person name="Ament-Velasquez S.L."/>
            <person name="Kruys A."/>
            <person name="Hutchinson M.I."/>
            <person name="Powell A.J."/>
            <person name="Barry K."/>
            <person name="Miller A.N."/>
            <person name="Grigoriev I.V."/>
            <person name="Debuchy R."/>
            <person name="Gladieux P."/>
            <person name="Thoren M.H."/>
            <person name="Johannesson H."/>
        </authorList>
    </citation>
    <scope>NUCLEOTIDE SEQUENCE</scope>
    <source>
        <strain evidence="2">PSN243</strain>
    </source>
</reference>
<organism evidence="2 3">
    <name type="scientific">Podospora aff. communis PSN243</name>
    <dbReference type="NCBI Taxonomy" id="3040156"/>
    <lineage>
        <taxon>Eukaryota</taxon>
        <taxon>Fungi</taxon>
        <taxon>Dikarya</taxon>
        <taxon>Ascomycota</taxon>
        <taxon>Pezizomycotina</taxon>
        <taxon>Sordariomycetes</taxon>
        <taxon>Sordariomycetidae</taxon>
        <taxon>Sordariales</taxon>
        <taxon>Podosporaceae</taxon>
        <taxon>Podospora</taxon>
    </lineage>
</organism>
<comment type="caution">
    <text evidence="2">The sequence shown here is derived from an EMBL/GenBank/DDBJ whole genome shotgun (WGS) entry which is preliminary data.</text>
</comment>
<accession>A0AAV9G367</accession>
<keyword evidence="3" id="KW-1185">Reference proteome</keyword>
<proteinExistence type="predicted"/>
<evidence type="ECO:0008006" key="4">
    <source>
        <dbReference type="Google" id="ProtNLM"/>
    </source>
</evidence>
<dbReference type="AlphaFoldDB" id="A0AAV9G367"/>
<evidence type="ECO:0000313" key="3">
    <source>
        <dbReference type="Proteomes" id="UP001321760"/>
    </source>
</evidence>